<feature type="domain" description="Glucosamine/galactosamine-6-phosphate isomerase" evidence="8">
    <location>
        <begin position="8"/>
        <end position="218"/>
    </location>
</feature>
<dbReference type="InterPro" id="IPR039104">
    <property type="entry name" value="6PGL"/>
</dbReference>
<sequence>MTLEIFNNSDEVAEKAAQYIEEKIRTAILTKGSFTMAISGGKTPWQMLKILAKAKLRWEKVFLFQVDERVAPDGNEERNLTQLFKSIEGSGIMTRINVFPMHVISENLDEETKAYEEAIRKVAEQGELDLIHLGMGADGHTASLIPGDSVCEVTDSDIAMTAFPYQGRMRMTMTYPLINRAKEILWLVTGEEKAEMLQRLLQQDPGIPAGKVNPTHATIFADRAAAKHLSKS</sequence>
<dbReference type="InterPro" id="IPR005900">
    <property type="entry name" value="6-phosphogluconolactonase_DevB"/>
</dbReference>
<dbReference type="CDD" id="cd01400">
    <property type="entry name" value="6PGL"/>
    <property type="match status" value="1"/>
</dbReference>
<evidence type="ECO:0000256" key="7">
    <source>
        <dbReference type="RuleBase" id="RU365095"/>
    </source>
</evidence>
<evidence type="ECO:0000256" key="4">
    <source>
        <dbReference type="ARBA" id="ARBA00010662"/>
    </source>
</evidence>
<comment type="similarity">
    <text evidence="4 7">Belongs to the glucosamine/galactosamine-6-phosphate isomerase family. 6-phosphogluconolactonase subfamily.</text>
</comment>
<gene>
    <name evidence="7 9" type="primary">pgl</name>
    <name evidence="9" type="ORF">ACFPIK_03320</name>
</gene>
<dbReference type="NCBIfam" id="TIGR01198">
    <property type="entry name" value="pgl"/>
    <property type="match status" value="1"/>
</dbReference>
<dbReference type="EC" id="3.1.1.31" evidence="5 7"/>
<keyword evidence="7 9" id="KW-0378">Hydrolase</keyword>
<dbReference type="SUPFAM" id="SSF100950">
    <property type="entry name" value="NagB/RpiA/CoA transferase-like"/>
    <property type="match status" value="1"/>
</dbReference>
<name>A0ABW0BSE3_9BACT</name>
<protein>
    <recommendedName>
        <fullName evidence="6 7">6-phosphogluconolactonase</fullName>
        <shortName evidence="7">6PGL</shortName>
        <ecNumber evidence="5 7">3.1.1.31</ecNumber>
    </recommendedName>
</protein>
<comment type="catalytic activity">
    <reaction evidence="1 7">
        <text>6-phospho-D-glucono-1,5-lactone + H2O = 6-phospho-D-gluconate + H(+)</text>
        <dbReference type="Rhea" id="RHEA:12556"/>
        <dbReference type="ChEBI" id="CHEBI:15377"/>
        <dbReference type="ChEBI" id="CHEBI:15378"/>
        <dbReference type="ChEBI" id="CHEBI:57955"/>
        <dbReference type="ChEBI" id="CHEBI:58759"/>
        <dbReference type="EC" id="3.1.1.31"/>
    </reaction>
</comment>
<evidence type="ECO:0000259" key="8">
    <source>
        <dbReference type="Pfam" id="PF01182"/>
    </source>
</evidence>
<evidence type="ECO:0000313" key="9">
    <source>
        <dbReference type="EMBL" id="MFC5190782.1"/>
    </source>
</evidence>
<dbReference type="Proteomes" id="UP001596163">
    <property type="component" value="Unassembled WGS sequence"/>
</dbReference>
<reference evidence="10" key="1">
    <citation type="journal article" date="2019" name="Int. J. Syst. Evol. Microbiol.">
        <title>The Global Catalogue of Microorganisms (GCM) 10K type strain sequencing project: providing services to taxonomists for standard genome sequencing and annotation.</title>
        <authorList>
            <consortium name="The Broad Institute Genomics Platform"/>
            <consortium name="The Broad Institute Genome Sequencing Center for Infectious Disease"/>
            <person name="Wu L."/>
            <person name="Ma J."/>
        </authorList>
    </citation>
    <scope>NUCLEOTIDE SEQUENCE [LARGE SCALE GENOMIC DNA]</scope>
    <source>
        <strain evidence="10">CGMCC 1.7030</strain>
    </source>
</reference>
<dbReference type="GO" id="GO:0017057">
    <property type="term" value="F:6-phosphogluconolactonase activity"/>
    <property type="evidence" value="ECO:0007669"/>
    <property type="project" value="UniProtKB-EC"/>
</dbReference>
<evidence type="ECO:0000256" key="6">
    <source>
        <dbReference type="ARBA" id="ARBA00020337"/>
    </source>
</evidence>
<evidence type="ECO:0000256" key="5">
    <source>
        <dbReference type="ARBA" id="ARBA00013198"/>
    </source>
</evidence>
<dbReference type="PANTHER" id="PTHR11054:SF0">
    <property type="entry name" value="6-PHOSPHOGLUCONOLACTONASE"/>
    <property type="match status" value="1"/>
</dbReference>
<dbReference type="InterPro" id="IPR037171">
    <property type="entry name" value="NagB/RpiA_transferase-like"/>
</dbReference>
<evidence type="ECO:0000313" key="10">
    <source>
        <dbReference type="Proteomes" id="UP001596163"/>
    </source>
</evidence>
<evidence type="ECO:0000256" key="1">
    <source>
        <dbReference type="ARBA" id="ARBA00000832"/>
    </source>
</evidence>
<dbReference type="PANTHER" id="PTHR11054">
    <property type="entry name" value="6-PHOSPHOGLUCONOLACTONASE"/>
    <property type="match status" value="1"/>
</dbReference>
<comment type="caution">
    <text evidence="9">The sequence shown here is derived from an EMBL/GenBank/DDBJ whole genome shotgun (WGS) entry which is preliminary data.</text>
</comment>
<proteinExistence type="inferred from homology"/>
<dbReference type="Gene3D" id="3.40.50.1360">
    <property type="match status" value="1"/>
</dbReference>
<dbReference type="RefSeq" id="WP_377912195.1">
    <property type="nucleotide sequence ID" value="NZ_JBHSKS010000002.1"/>
</dbReference>
<comment type="pathway">
    <text evidence="3 7">Carbohydrate degradation; pentose phosphate pathway; D-ribulose 5-phosphate from D-glucose 6-phosphate (oxidative stage): step 2/3.</text>
</comment>
<evidence type="ECO:0000256" key="3">
    <source>
        <dbReference type="ARBA" id="ARBA00004961"/>
    </source>
</evidence>
<organism evidence="9 10">
    <name type="scientific">Algoriphagus aquatilis</name>
    <dbReference type="NCBI Taxonomy" id="490186"/>
    <lineage>
        <taxon>Bacteria</taxon>
        <taxon>Pseudomonadati</taxon>
        <taxon>Bacteroidota</taxon>
        <taxon>Cytophagia</taxon>
        <taxon>Cytophagales</taxon>
        <taxon>Cyclobacteriaceae</taxon>
        <taxon>Algoriphagus</taxon>
    </lineage>
</organism>
<dbReference type="Pfam" id="PF01182">
    <property type="entry name" value="Glucosamine_iso"/>
    <property type="match status" value="1"/>
</dbReference>
<evidence type="ECO:0000256" key="2">
    <source>
        <dbReference type="ARBA" id="ARBA00002681"/>
    </source>
</evidence>
<keyword evidence="10" id="KW-1185">Reference proteome</keyword>
<accession>A0ABW0BSE3</accession>
<dbReference type="InterPro" id="IPR006148">
    <property type="entry name" value="Glc/Gal-6P_isomerase"/>
</dbReference>
<comment type="function">
    <text evidence="2 7">Hydrolysis of 6-phosphogluconolactone to 6-phosphogluconate.</text>
</comment>
<dbReference type="EMBL" id="JBHSKS010000002">
    <property type="protein sequence ID" value="MFC5190782.1"/>
    <property type="molecule type" value="Genomic_DNA"/>
</dbReference>